<keyword evidence="1" id="KW-0812">Transmembrane</keyword>
<feature type="transmembrane region" description="Helical" evidence="1">
    <location>
        <begin position="149"/>
        <end position="166"/>
    </location>
</feature>
<evidence type="ECO:0000313" key="3">
    <source>
        <dbReference type="Proteomes" id="UP000298057"/>
    </source>
</evidence>
<protein>
    <submittedName>
        <fullName evidence="2">RHS repeat-associated core domain-containing protein</fullName>
    </submittedName>
</protein>
<dbReference type="InterPro" id="IPR050708">
    <property type="entry name" value="T6SS_VgrG/RHS"/>
</dbReference>
<dbReference type="NCBIfam" id="TIGR03696">
    <property type="entry name" value="Rhs_assc_core"/>
    <property type="match status" value="1"/>
</dbReference>
<reference evidence="3" key="1">
    <citation type="journal article" date="2019" name="PLoS Negl. Trop. Dis.">
        <title>Revisiting the worldwide diversity of Leptospira species in the environment.</title>
        <authorList>
            <person name="Vincent A.T."/>
            <person name="Schiettekatte O."/>
            <person name="Bourhy P."/>
            <person name="Veyrier F.J."/>
            <person name="Picardeau M."/>
        </authorList>
    </citation>
    <scope>NUCLEOTIDE SEQUENCE [LARGE SCALE GENOMIC DNA]</scope>
    <source>
        <strain evidence="3">201702406</strain>
    </source>
</reference>
<keyword evidence="3" id="KW-1185">Reference proteome</keyword>
<dbReference type="Proteomes" id="UP000298057">
    <property type="component" value="Unassembled WGS sequence"/>
</dbReference>
<evidence type="ECO:0000313" key="2">
    <source>
        <dbReference type="EMBL" id="TGM27918.1"/>
    </source>
</evidence>
<dbReference type="Gene3D" id="2.180.10.10">
    <property type="entry name" value="RHS repeat-associated core"/>
    <property type="match status" value="2"/>
</dbReference>
<keyword evidence="1" id="KW-1133">Transmembrane helix</keyword>
<dbReference type="PANTHER" id="PTHR32305:SF15">
    <property type="entry name" value="PROTEIN RHSA-RELATED"/>
    <property type="match status" value="1"/>
</dbReference>
<keyword evidence="1" id="KW-0472">Membrane</keyword>
<name>A0ABY2NHT7_9LEPT</name>
<evidence type="ECO:0000256" key="1">
    <source>
        <dbReference type="SAM" id="Phobius"/>
    </source>
</evidence>
<comment type="caution">
    <text evidence="2">The sequence shown here is derived from an EMBL/GenBank/DDBJ whole genome shotgun (WGS) entry which is preliminary data.</text>
</comment>
<gene>
    <name evidence="2" type="ORF">EHQ82_01745</name>
</gene>
<organism evidence="2 3">
    <name type="scientific">Leptospira selangorensis</name>
    <dbReference type="NCBI Taxonomy" id="2484982"/>
    <lineage>
        <taxon>Bacteria</taxon>
        <taxon>Pseudomonadati</taxon>
        <taxon>Spirochaetota</taxon>
        <taxon>Spirochaetia</taxon>
        <taxon>Leptospirales</taxon>
        <taxon>Leptospiraceae</taxon>
        <taxon>Leptospira</taxon>
    </lineage>
</organism>
<feature type="transmembrane region" description="Helical" evidence="1">
    <location>
        <begin position="202"/>
        <end position="224"/>
    </location>
</feature>
<accession>A0ABY2NHT7</accession>
<dbReference type="PANTHER" id="PTHR32305">
    <property type="match status" value="1"/>
</dbReference>
<dbReference type="InterPro" id="IPR022385">
    <property type="entry name" value="Rhs_assc_core"/>
</dbReference>
<proteinExistence type="predicted"/>
<dbReference type="EMBL" id="RQGU01000032">
    <property type="protein sequence ID" value="TGM27918.1"/>
    <property type="molecule type" value="Genomic_DNA"/>
</dbReference>
<sequence length="604" mass="66827">MGNMTGRNGDTLVYNAQNKLQRIETIGGDKFEYIYDHSGMRIKKTLQNSNTTTYSFGNFYEIHRSPGQQEKHTMYVIGVDGDMVAQYSRPDAILVNQMASSDFINNPFCNNLNINCNTYWKNRLSIAFVSFLEETNIYIDGKLKNGHRSLPWLVLLGFLFLVVYKTRDVSIKFNSSDQNLDIFSISILPILSNYHQRQIPRYGTAILIVILSFTSTAGCFPLMLGGAEGESGTPIWLIGLGHGIPADTPAVGNPLGSGSNSGSSPSGNARVSGMYFFQPDHLGSITMITDGNGNVLAGGERGGKSHITYKPYGEILRTDSYGPDITKFKSTGQEEDSESGLYYYKSRYYDASLARFISSDGYTFPEKNNGMNRMMYVEGNPIKFSDKYGNKISQSWAFAATAYFFAKDNPGFNNDIQRMILVYQAYKKGRSNDRNSRHAYQNWDISKGFDRLKKTNFEDFVLTTLAIVPGGIFMSAFIKKTLNGKRKADKQADKDYYYDTINAINCGKGGTLEGNPICVPILNNYVDRHGVTVEGAVYNVGLTNSTAIPCGTGGSVGVGNPAIQNGNTLPFFNGWPAFVNKVISIIQGFKFSGDEDKQGCTENI</sequence>